<dbReference type="InterPro" id="IPR013098">
    <property type="entry name" value="Ig_I-set"/>
</dbReference>
<dbReference type="PANTHER" id="PTHR47633">
    <property type="entry name" value="IMMUNOGLOBULIN"/>
    <property type="match status" value="1"/>
</dbReference>
<dbReference type="PANTHER" id="PTHR47633:SF14">
    <property type="entry name" value="IG-LIKE DOMAIN-CONTAINING PROTEIN"/>
    <property type="match status" value="1"/>
</dbReference>
<feature type="region of interest" description="Disordered" evidence="6">
    <location>
        <begin position="1027"/>
        <end position="1052"/>
    </location>
</feature>
<dbReference type="InterPro" id="IPR036179">
    <property type="entry name" value="Ig-like_dom_sf"/>
</dbReference>
<sequence length="1760" mass="198544">MQKTSKHHDFTELSSVMHTSEKSVSSGTEISVESKDQEFMPENLELYLESDQFISPQNTSHEETLSKDVIDTLIKEVKEQAHEQELYTEESIDYSSSSPTSKAMQGDHDINEKDQCIANISSKNFQDRSTLAETSISYLQSMSDEFQSGSKIKQLDFGEINEENLQETICEPQEMSTVEKEQAFRSSDSESKDILILEGKITSFGEEEKREIYCGEELVGKVETDTLEFVFDLKQKFPVSDTVDKNVQDQVESQQSTNFCTISNALDSFPEDSNKEHFDKEQNRFESEEIRVKEQYFVSDIIEADTSKIIEGVQITSPLRKNTHSSQGIYDENELSKKVNYGQENILCQEMREFGLRQASSDTETVVEKQEEIIVKDFEDFEGTGVSIDKTKGNAEAETSVETEEVYYNQDICKEREPIEETIFDLKQTSAHIANDNQAQEDITAKDLYSDSEEVKADAEKATEMAQKTPLFPEQEMVSSQIFSPNSEPMKAEYNIKDLEEELLLKQAKSIVENIIQEQISLHKEQMHVKDQHSTPVYSDLEIIGGKHVICEYSVAEGTEADITEKGEKSMSFLEEKVYSDPDISKVIETMKEESEEHQCSSLPQENNIFELKQSYSSADNNNQPQEEMQPEEIYFKHLYSAHEGIQGDLQNITEIAQNKTEIFTQKDSRSLETILEKENVEEHESPETEEISFKLAFLNIDKQQEEQQSQEAVPLKFLHFASEGMEAFQGQQQQTTTQEISNVSEVLNEISGHKEGTSFQEKEQQEQILDLKEQAASLSQELLKETETAQKKDVYSFNLKAVFEMEGTETESFIKLLRDAHVFEEGTSLIEELRRSYKVRMEGRDSPEQKLQTEAELSVTEMLKKALESAGFPTEEKPVSKECDERKGKISEEEVLKMPDEAFIWGQAEPAPVSQYFQNLVKEIGMSGHSPESMVPETDNFISDLKKAAHEKVYPGEHKTEEKADLIEHTFSKGERSSLSERRNTNNSLETQITTEEEHATFQGTFDKELSFAQYLLALKNESTAGHEGQNGNLSSLTEQEHSAKHHFEEEKQYDDTKFVNSSLGNLTERALAEPVVQTQEPPVPPNEEADFSLTKYLLAAGEQETPDVKDSKSLKQEGSITSLEVEDVTFSTVYDYYNQQQELTRPFSPESEMSIDVDSTSGDELVESERFYTPPSSVENFESPMSFDSYHTPIGSPERYSTPSEELNSRMSPSDLVRGGTPPERYQTPTCSSLQERSPSIDELRAEMFGTPCEALEPKGNEMPPAFIKPLTKRKIYENSTLRFIAEVIGTPIPDVKWYKNKSLIEQDQRVRVQKEGDICILEICNIKKTEGGEYICHAVNIVGEAKNITQVEVLPHDGRALALPPPVTHQHVIEFDIEPGTTSRTPSPQEILLEVELDENDIKECEKQVKIVTVPELASDNQSMIVSLDVLPLSLVDRTMALSGKENEDVKIDFEVTEMPPRFTTPVFDVKVPEKSEALFQCKVTGCPIPVVQWFKENKCITPDVWKYAVNSENGSHSLKIQNVEHSDSGIYLCKAVNTVGEAICRSSLVVTESKRAPAGASGGEETDADLGSERPQKIDLLVDNTIQDGNQTEIELEFEFERDSDDSQKAVRLVAVTEQDQEVEGESCVNINFDVFAEPSKEEQIEFKGESTDSCSFEFQVTEAPPKFMKRISDCASFMGSSAGFQCLVVGSPKPTISWLRNGAMIHGGRYCMEESQAGCHSLTIRNLVLDDEGEYKCIATNKAGTAHSVALLTVC</sequence>
<dbReference type="GO" id="GO:0005737">
    <property type="term" value="C:cytoplasm"/>
    <property type="evidence" value="ECO:0007669"/>
    <property type="project" value="UniProtKB-SubCell"/>
</dbReference>
<protein>
    <submittedName>
        <fullName evidence="9">Titin-like</fullName>
    </submittedName>
</protein>
<keyword evidence="4" id="KW-0393">Immunoglobulin domain</keyword>
<feature type="compositionally biased region" description="Polar residues" evidence="6">
    <location>
        <begin position="93"/>
        <end position="103"/>
    </location>
</feature>
<feature type="compositionally biased region" description="Basic and acidic residues" evidence="6">
    <location>
        <begin position="1040"/>
        <end position="1052"/>
    </location>
</feature>
<dbReference type="KEGG" id="emc:129324199"/>
<evidence type="ECO:0000256" key="1">
    <source>
        <dbReference type="ARBA" id="ARBA00004496"/>
    </source>
</evidence>
<dbReference type="RefSeq" id="XP_054827253.1">
    <property type="nucleotide sequence ID" value="XM_054971278.1"/>
</dbReference>
<evidence type="ECO:0000313" key="9">
    <source>
        <dbReference type="RefSeq" id="XP_054827253.1"/>
    </source>
</evidence>
<feature type="compositionally biased region" description="Polar residues" evidence="6">
    <location>
        <begin position="12"/>
        <end position="31"/>
    </location>
</feature>
<dbReference type="SMART" id="SM00409">
    <property type="entry name" value="IG"/>
    <property type="match status" value="3"/>
</dbReference>
<comment type="subcellular location">
    <subcellularLocation>
        <location evidence="1">Cytoplasm</location>
    </subcellularLocation>
</comment>
<feature type="compositionally biased region" description="Polar residues" evidence="6">
    <location>
        <begin position="1201"/>
        <end position="1214"/>
    </location>
</feature>
<name>A0AA97KRL8_EUBMA</name>
<dbReference type="PROSITE" id="PS50835">
    <property type="entry name" value="IG_LIKE"/>
    <property type="match status" value="3"/>
</dbReference>
<dbReference type="InterPro" id="IPR007110">
    <property type="entry name" value="Ig-like_dom"/>
</dbReference>
<dbReference type="Pfam" id="PF07679">
    <property type="entry name" value="I-set"/>
    <property type="match status" value="3"/>
</dbReference>
<feature type="region of interest" description="Disordered" evidence="6">
    <location>
        <begin position="972"/>
        <end position="991"/>
    </location>
</feature>
<dbReference type="Proteomes" id="UP001190640">
    <property type="component" value="Chromosome 2"/>
</dbReference>
<organism evidence="8 9">
    <name type="scientific">Eublepharis macularius</name>
    <name type="common">Leopard gecko</name>
    <name type="synonym">Cyrtodactylus macularius</name>
    <dbReference type="NCBI Taxonomy" id="481883"/>
    <lineage>
        <taxon>Eukaryota</taxon>
        <taxon>Metazoa</taxon>
        <taxon>Chordata</taxon>
        <taxon>Craniata</taxon>
        <taxon>Vertebrata</taxon>
        <taxon>Euteleostomi</taxon>
        <taxon>Lepidosauria</taxon>
        <taxon>Squamata</taxon>
        <taxon>Bifurcata</taxon>
        <taxon>Gekkota</taxon>
        <taxon>Eublepharidae</taxon>
        <taxon>Eublepharinae</taxon>
        <taxon>Eublepharis</taxon>
    </lineage>
</organism>
<gene>
    <name evidence="9" type="primary">LOC129324199</name>
</gene>
<feature type="compositionally biased region" description="Basic and acidic residues" evidence="6">
    <location>
        <begin position="972"/>
        <end position="985"/>
    </location>
</feature>
<keyword evidence="3" id="KW-1015">Disulfide bond</keyword>
<evidence type="ECO:0000256" key="5">
    <source>
        <dbReference type="SAM" id="Coils"/>
    </source>
</evidence>
<evidence type="ECO:0000256" key="3">
    <source>
        <dbReference type="ARBA" id="ARBA00023157"/>
    </source>
</evidence>
<evidence type="ECO:0000256" key="4">
    <source>
        <dbReference type="ARBA" id="ARBA00023319"/>
    </source>
</evidence>
<reference evidence="9" key="1">
    <citation type="submission" date="2025-08" db="UniProtKB">
        <authorList>
            <consortium name="RefSeq"/>
        </authorList>
    </citation>
    <scope>IDENTIFICATION</scope>
    <source>
        <tissue evidence="9">Blood</tissue>
    </source>
</reference>
<feature type="region of interest" description="Disordered" evidence="6">
    <location>
        <begin position="1559"/>
        <end position="1578"/>
    </location>
</feature>
<keyword evidence="8" id="KW-1185">Reference proteome</keyword>
<feature type="region of interest" description="Disordered" evidence="6">
    <location>
        <begin position="81"/>
        <end position="107"/>
    </location>
</feature>
<dbReference type="SUPFAM" id="SSF48726">
    <property type="entry name" value="Immunoglobulin"/>
    <property type="match status" value="3"/>
</dbReference>
<dbReference type="InterPro" id="IPR003598">
    <property type="entry name" value="Ig_sub2"/>
</dbReference>
<feature type="region of interest" description="Disordered" evidence="6">
    <location>
        <begin position="1174"/>
        <end position="1240"/>
    </location>
</feature>
<dbReference type="InterPro" id="IPR013783">
    <property type="entry name" value="Ig-like_fold"/>
</dbReference>
<dbReference type="SMART" id="SM00408">
    <property type="entry name" value="IGc2"/>
    <property type="match status" value="3"/>
</dbReference>
<dbReference type="FunFam" id="2.60.40.10:FF:000425">
    <property type="entry name" value="Myosin light chain kinase"/>
    <property type="match status" value="1"/>
</dbReference>
<feature type="domain" description="Ig-like" evidence="7">
    <location>
        <begin position="1266"/>
        <end position="1352"/>
    </location>
</feature>
<evidence type="ECO:0000256" key="6">
    <source>
        <dbReference type="SAM" id="MobiDB-lite"/>
    </source>
</evidence>
<feature type="compositionally biased region" description="Polar residues" evidence="6">
    <location>
        <begin position="1229"/>
        <end position="1240"/>
    </location>
</feature>
<evidence type="ECO:0000259" key="7">
    <source>
        <dbReference type="PROSITE" id="PS50835"/>
    </source>
</evidence>
<feature type="domain" description="Ig-like" evidence="7">
    <location>
        <begin position="1464"/>
        <end position="1555"/>
    </location>
</feature>
<dbReference type="FunFam" id="2.60.40.10:FF:000779">
    <property type="entry name" value="Titin b"/>
    <property type="match status" value="1"/>
</dbReference>
<evidence type="ECO:0000313" key="8">
    <source>
        <dbReference type="Proteomes" id="UP001190640"/>
    </source>
</evidence>
<dbReference type="InterPro" id="IPR003599">
    <property type="entry name" value="Ig_sub"/>
</dbReference>
<keyword evidence="5" id="KW-0175">Coiled coil</keyword>
<proteinExistence type="predicted"/>
<accession>A0AA97KRL8</accession>
<feature type="region of interest" description="Disordered" evidence="6">
    <location>
        <begin position="1"/>
        <end position="36"/>
    </location>
</feature>
<feature type="coiled-coil region" evidence="5">
    <location>
        <begin position="762"/>
        <end position="789"/>
    </location>
</feature>
<evidence type="ECO:0000256" key="2">
    <source>
        <dbReference type="ARBA" id="ARBA00022490"/>
    </source>
</evidence>
<dbReference type="GO" id="GO:0004672">
    <property type="term" value="F:protein kinase activity"/>
    <property type="evidence" value="ECO:0007669"/>
    <property type="project" value="TreeGrafter"/>
</dbReference>
<keyword evidence="2" id="KW-0963">Cytoplasm</keyword>
<dbReference type="Gene3D" id="2.60.40.10">
    <property type="entry name" value="Immunoglobulins"/>
    <property type="match status" value="3"/>
</dbReference>
<dbReference type="FunFam" id="2.60.40.10:FF:000032">
    <property type="entry name" value="palladin isoform X1"/>
    <property type="match status" value="1"/>
</dbReference>
<dbReference type="GeneID" id="129324199"/>
<feature type="domain" description="Ig-like" evidence="7">
    <location>
        <begin position="1670"/>
        <end position="1758"/>
    </location>
</feature>